<dbReference type="EMBL" id="PVWK01000130">
    <property type="protein sequence ID" value="PSB25177.1"/>
    <property type="molecule type" value="Genomic_DNA"/>
</dbReference>
<accession>A0A2T1DXF6</accession>
<organism evidence="1 2">
    <name type="scientific">Stenomitos frigidus ULC18</name>
    <dbReference type="NCBI Taxonomy" id="2107698"/>
    <lineage>
        <taxon>Bacteria</taxon>
        <taxon>Bacillati</taxon>
        <taxon>Cyanobacteriota</taxon>
        <taxon>Cyanophyceae</taxon>
        <taxon>Leptolyngbyales</taxon>
        <taxon>Leptolyngbyaceae</taxon>
        <taxon>Stenomitos</taxon>
    </lineage>
</organism>
<evidence type="ECO:0000313" key="1">
    <source>
        <dbReference type="EMBL" id="PSB25177.1"/>
    </source>
</evidence>
<comment type="caution">
    <text evidence="1">The sequence shown here is derived from an EMBL/GenBank/DDBJ whole genome shotgun (WGS) entry which is preliminary data.</text>
</comment>
<dbReference type="SUPFAM" id="SSF143847">
    <property type="entry name" value="XisI-like"/>
    <property type="match status" value="1"/>
</dbReference>
<dbReference type="Gene3D" id="3.30.310.110">
    <property type="entry name" value="XisI-like"/>
    <property type="match status" value="1"/>
</dbReference>
<gene>
    <name evidence="1" type="ORF">C7B82_24235</name>
</gene>
<dbReference type="AlphaFoldDB" id="A0A2T1DXF6"/>
<reference evidence="1 2" key="2">
    <citation type="submission" date="2018-03" db="EMBL/GenBank/DDBJ databases">
        <title>The ancient ancestry and fast evolution of plastids.</title>
        <authorList>
            <person name="Moore K.R."/>
            <person name="Magnabosco C."/>
            <person name="Momper L."/>
            <person name="Gold D.A."/>
            <person name="Bosak T."/>
            <person name="Fournier G.P."/>
        </authorList>
    </citation>
    <scope>NUCLEOTIDE SEQUENCE [LARGE SCALE GENOMIC DNA]</scope>
    <source>
        <strain evidence="1 2">ULC18</strain>
    </source>
</reference>
<dbReference type="InterPro" id="IPR014968">
    <property type="entry name" value="XisI"/>
</dbReference>
<reference evidence="2" key="1">
    <citation type="submission" date="2018-02" db="EMBL/GenBank/DDBJ databases">
        <authorList>
            <person name="Moore K."/>
            <person name="Momper L."/>
        </authorList>
    </citation>
    <scope>NUCLEOTIDE SEQUENCE [LARGE SCALE GENOMIC DNA]</scope>
    <source>
        <strain evidence="2">ULC18</strain>
    </source>
</reference>
<protein>
    <submittedName>
        <fullName evidence="1">XisI protein</fullName>
    </submittedName>
</protein>
<dbReference type="RefSeq" id="WP_106259310.1">
    <property type="nucleotide sequence ID" value="NZ_CAWNSW010000010.1"/>
</dbReference>
<keyword evidence="2" id="KW-1185">Reference proteome</keyword>
<evidence type="ECO:0000313" key="2">
    <source>
        <dbReference type="Proteomes" id="UP000239576"/>
    </source>
</evidence>
<dbReference type="OrthoDB" id="467081at2"/>
<name>A0A2T1DXF6_9CYAN</name>
<dbReference type="CDD" id="cd16382">
    <property type="entry name" value="XisI-like"/>
    <property type="match status" value="1"/>
</dbReference>
<dbReference type="Pfam" id="PF08869">
    <property type="entry name" value="XisI"/>
    <property type="match status" value="1"/>
</dbReference>
<sequence length="107" mass="12349">MDTPRSDREIVKLVIRHYAQFQPSHGDIWLDTVFDEAQDRYALMQVGWDRGRRVRGNLIYVTLQDNQVWIEYDGMEQGITDDLIAAGIPSERIVQAFLPELKTALTA</sequence>
<proteinExistence type="predicted"/>
<dbReference type="InterPro" id="IPR035943">
    <property type="entry name" value="XisI-like_sf"/>
</dbReference>
<dbReference type="Proteomes" id="UP000239576">
    <property type="component" value="Unassembled WGS sequence"/>
</dbReference>